<organism evidence="1 2">
    <name type="scientific">Moraxella canis</name>
    <dbReference type="NCBI Taxonomy" id="90239"/>
    <lineage>
        <taxon>Bacteria</taxon>
        <taxon>Pseudomonadati</taxon>
        <taxon>Pseudomonadota</taxon>
        <taxon>Gammaproteobacteria</taxon>
        <taxon>Moraxellales</taxon>
        <taxon>Moraxellaceae</taxon>
        <taxon>Moraxella</taxon>
    </lineage>
</organism>
<proteinExistence type="predicted"/>
<dbReference type="Proteomes" id="UP000190322">
    <property type="component" value="Unassembled WGS sequence"/>
</dbReference>
<sequence length="68" mass="7604">MGDRGIAKGERLATGMVSTVSQNRETYNRALTGFCTEFKVFICGNYVVLIMHLQNAMIFEKFLPIGDV</sequence>
<gene>
    <name evidence="1" type="ORF">B0180_10005</name>
</gene>
<reference evidence="1 2" key="1">
    <citation type="submission" date="2017-02" db="EMBL/GenBank/DDBJ databases">
        <title>Draft genome sequence of Moraxella canis CCUG 8415A type strain.</title>
        <authorList>
            <person name="Engstrom-Jakobsson H."/>
            <person name="Salva-Serra F."/>
            <person name="Thorell K."/>
            <person name="Gonzales-Siles L."/>
            <person name="Karlsson R."/>
            <person name="Boulund F."/>
            <person name="Engstrand L."/>
            <person name="Moore E."/>
        </authorList>
    </citation>
    <scope>NUCLEOTIDE SEQUENCE [LARGE SCALE GENOMIC DNA]</scope>
    <source>
        <strain evidence="1 2">CCUG 8415A</strain>
    </source>
</reference>
<dbReference type="EMBL" id="MUXT01000017">
    <property type="protein sequence ID" value="OOR82063.1"/>
    <property type="molecule type" value="Genomic_DNA"/>
</dbReference>
<comment type="caution">
    <text evidence="1">The sequence shown here is derived from an EMBL/GenBank/DDBJ whole genome shotgun (WGS) entry which is preliminary data.</text>
</comment>
<evidence type="ECO:0000313" key="2">
    <source>
        <dbReference type="Proteomes" id="UP000190322"/>
    </source>
</evidence>
<evidence type="ECO:0000313" key="1">
    <source>
        <dbReference type="EMBL" id="OOR82063.1"/>
    </source>
</evidence>
<name>A0A1S9ZF81_9GAMM</name>
<dbReference type="AlphaFoldDB" id="A0A1S9ZF81"/>
<protein>
    <submittedName>
        <fullName evidence="1">Uncharacterized protein</fullName>
    </submittedName>
</protein>
<accession>A0A1S9ZF81</accession>